<dbReference type="CDD" id="cd20579">
    <property type="entry name" value="CYCLIN_CCNE1_rpt1"/>
    <property type="match status" value="1"/>
</dbReference>
<dbReference type="EMBL" id="JARO02000236">
    <property type="protein sequence ID" value="KPP79325.1"/>
    <property type="molecule type" value="Genomic_DNA"/>
</dbReference>
<evidence type="ECO:0000256" key="6">
    <source>
        <dbReference type="ARBA" id="ARBA00023127"/>
    </source>
</evidence>
<keyword evidence="7" id="KW-0539">Nucleus</keyword>
<protein>
    <recommendedName>
        <fullName evidence="10">G1/S-specific cyclin-E1</fullName>
    </recommendedName>
</protein>
<evidence type="ECO:0000313" key="15">
    <source>
        <dbReference type="EMBL" id="KPP79325.1"/>
    </source>
</evidence>
<keyword evidence="6 11" id="KW-0195">Cyclin</keyword>
<dbReference type="Pfam" id="PF00134">
    <property type="entry name" value="Cyclin_N"/>
    <property type="match status" value="1"/>
</dbReference>
<evidence type="ECO:0000256" key="5">
    <source>
        <dbReference type="ARBA" id="ARBA00022843"/>
    </source>
</evidence>
<dbReference type="Gene3D" id="1.10.472.10">
    <property type="entry name" value="Cyclin-like"/>
    <property type="match status" value="2"/>
</dbReference>
<organism evidence="15 16">
    <name type="scientific">Scleropages formosus</name>
    <name type="common">Asian bonytongue</name>
    <name type="synonym">Osteoglossum formosum</name>
    <dbReference type="NCBI Taxonomy" id="113540"/>
    <lineage>
        <taxon>Eukaryota</taxon>
        <taxon>Metazoa</taxon>
        <taxon>Chordata</taxon>
        <taxon>Craniata</taxon>
        <taxon>Vertebrata</taxon>
        <taxon>Euteleostomi</taxon>
        <taxon>Actinopterygii</taxon>
        <taxon>Neopterygii</taxon>
        <taxon>Teleostei</taxon>
        <taxon>Osteoglossocephala</taxon>
        <taxon>Osteoglossomorpha</taxon>
        <taxon>Osteoglossiformes</taxon>
        <taxon>Osteoglossidae</taxon>
        <taxon>Scleropages</taxon>
    </lineage>
</organism>
<dbReference type="AlphaFoldDB" id="A0A0P7VZ17"/>
<evidence type="ECO:0000256" key="10">
    <source>
        <dbReference type="ARBA" id="ARBA00071833"/>
    </source>
</evidence>
<keyword evidence="3" id="KW-0597">Phosphoprotein</keyword>
<dbReference type="GO" id="GO:0005634">
    <property type="term" value="C:nucleus"/>
    <property type="evidence" value="ECO:0007669"/>
    <property type="project" value="UniProtKB-SubCell"/>
</dbReference>
<evidence type="ECO:0000256" key="7">
    <source>
        <dbReference type="ARBA" id="ARBA00023242"/>
    </source>
</evidence>
<feature type="compositionally biased region" description="Polar residues" evidence="12">
    <location>
        <begin position="1"/>
        <end position="22"/>
    </location>
</feature>
<accession>A0A0P7VZ17</accession>
<evidence type="ECO:0000259" key="13">
    <source>
        <dbReference type="SMART" id="SM00385"/>
    </source>
</evidence>
<feature type="region of interest" description="Disordered" evidence="12">
    <location>
        <begin position="1"/>
        <end position="31"/>
    </location>
</feature>
<dbReference type="OrthoDB" id="5590282at2759"/>
<evidence type="ECO:0000256" key="1">
    <source>
        <dbReference type="ARBA" id="ARBA00004123"/>
    </source>
</evidence>
<proteinExistence type="inferred from homology"/>
<dbReference type="InterPro" id="IPR048258">
    <property type="entry name" value="Cyclins_cyclin-box"/>
</dbReference>
<evidence type="ECO:0000256" key="8">
    <source>
        <dbReference type="ARBA" id="ARBA00023306"/>
    </source>
</evidence>
<evidence type="ECO:0000256" key="11">
    <source>
        <dbReference type="RuleBase" id="RU000383"/>
    </source>
</evidence>
<evidence type="ECO:0000256" key="3">
    <source>
        <dbReference type="ARBA" id="ARBA00022553"/>
    </source>
</evidence>
<name>A0A0P7VZ17_SCLFO</name>
<comment type="subcellular location">
    <subcellularLocation>
        <location evidence="1">Nucleus</location>
    </subcellularLocation>
</comment>
<dbReference type="KEGG" id="sfm:108937911"/>
<sequence>MPRKGTQTEPNTGLIQQVSRGTTRSRKRKADVAVYLQDPDEEIAEMTKKRQCESQCPSQACWDLATSSYQRISTPEHEVEEQVARDAALLRFAQYNFTDHCTPTRSSPLPVLCWANRDHVWNNLLQKDQSYIRDRRFMERHPNLQPKMRAILLDWMMEVCEVYKLHRETFYLAQDYFDRFMATQRNILKTTLQLIGISALFIAAKLEEIYPPKVHQFAYVTDGACTEDEILSMELIIMKELKWSLNPMTPVSWLNVYMQMAYLRATGEMLVPQFPQATFVQIAELLDVCVLDMGCLDFSYGMLAASALFHFSSLELVERVSGYQWADVEQCVKWMVPFAMSIRETGSAQLKLFKGISTDDMHNIQVHVQYLQLLERALSYQQMDVEQTQRSPAPSGVLTPPPSSEKPESSEP</sequence>
<evidence type="ECO:0000256" key="12">
    <source>
        <dbReference type="SAM" id="MobiDB-lite"/>
    </source>
</evidence>
<dbReference type="STRING" id="113540.ENSSFOP00015022809"/>
<evidence type="ECO:0000256" key="4">
    <source>
        <dbReference type="ARBA" id="ARBA00022618"/>
    </source>
</evidence>
<feature type="domain" description="Cyclin C-terminal" evidence="14">
    <location>
        <begin position="248"/>
        <end position="370"/>
    </location>
</feature>
<dbReference type="Pfam" id="PF02984">
    <property type="entry name" value="Cyclin_C"/>
    <property type="match status" value="1"/>
</dbReference>
<keyword evidence="5" id="KW-0832">Ubl conjugation</keyword>
<dbReference type="FunFam" id="1.10.472.10:FF:000024">
    <property type="entry name" value="G1/S-specific cyclin-E1"/>
    <property type="match status" value="1"/>
</dbReference>
<evidence type="ECO:0000256" key="9">
    <source>
        <dbReference type="ARBA" id="ARBA00037610"/>
    </source>
</evidence>
<evidence type="ECO:0000259" key="14">
    <source>
        <dbReference type="SMART" id="SM01332"/>
    </source>
</evidence>
<dbReference type="Proteomes" id="UP000034805">
    <property type="component" value="Unassembled WGS sequence"/>
</dbReference>
<evidence type="ECO:0000256" key="2">
    <source>
        <dbReference type="ARBA" id="ARBA00007143"/>
    </source>
</evidence>
<dbReference type="GO" id="GO:0051301">
    <property type="term" value="P:cell division"/>
    <property type="evidence" value="ECO:0007669"/>
    <property type="project" value="UniProtKB-KW"/>
</dbReference>
<comment type="similarity">
    <text evidence="2">Belongs to the cyclin family. Cyclin E subfamily.</text>
</comment>
<dbReference type="InterPro" id="IPR013763">
    <property type="entry name" value="Cyclin-like_dom"/>
</dbReference>
<dbReference type="PANTHER" id="PTHR10177">
    <property type="entry name" value="CYCLINS"/>
    <property type="match status" value="1"/>
</dbReference>
<comment type="function">
    <text evidence="9">Essential for the control of the cell cycle at the G1/S (start) transition.</text>
</comment>
<dbReference type="InterPro" id="IPR006671">
    <property type="entry name" value="Cyclin_N"/>
</dbReference>
<dbReference type="PROSITE" id="PS00292">
    <property type="entry name" value="CYCLINS"/>
    <property type="match status" value="1"/>
</dbReference>
<dbReference type="InterPro" id="IPR039361">
    <property type="entry name" value="Cyclin"/>
</dbReference>
<keyword evidence="8" id="KW-0131">Cell cycle</keyword>
<dbReference type="InterPro" id="IPR004367">
    <property type="entry name" value="Cyclin_C-dom"/>
</dbReference>
<dbReference type="PROSITE" id="PS50270">
    <property type="entry name" value="NGF_2"/>
    <property type="match status" value="1"/>
</dbReference>
<feature type="region of interest" description="Disordered" evidence="12">
    <location>
        <begin position="384"/>
        <end position="412"/>
    </location>
</feature>
<dbReference type="InterPro" id="IPR036915">
    <property type="entry name" value="Cyclin-like_sf"/>
</dbReference>
<reference evidence="15 16" key="1">
    <citation type="submission" date="2015-08" db="EMBL/GenBank/DDBJ databases">
        <title>The genome of the Asian arowana (Scleropages formosus).</title>
        <authorList>
            <person name="Tan M.H."/>
            <person name="Gan H.M."/>
            <person name="Croft L.J."/>
            <person name="Austin C.M."/>
        </authorList>
    </citation>
    <scope>NUCLEOTIDE SEQUENCE [LARGE SCALE GENOMIC DNA]</scope>
    <source>
        <strain evidence="15">Aro1</strain>
    </source>
</reference>
<gene>
    <name evidence="15" type="ORF">Z043_101102</name>
</gene>
<keyword evidence="4" id="KW-0132">Cell division</keyword>
<dbReference type="FunFam" id="1.10.472.10:FF:000140">
    <property type="entry name" value="G1/S-specific cyclin-E1"/>
    <property type="match status" value="1"/>
</dbReference>
<feature type="domain" description="Cyclin-like" evidence="13">
    <location>
        <begin position="154"/>
        <end position="239"/>
    </location>
</feature>
<comment type="caution">
    <text evidence="15">The sequence shown here is derived from an EMBL/GenBank/DDBJ whole genome shotgun (WGS) entry which is preliminary data.</text>
</comment>
<dbReference type="SUPFAM" id="SSF47954">
    <property type="entry name" value="Cyclin-like"/>
    <property type="match status" value="2"/>
</dbReference>
<evidence type="ECO:0000313" key="16">
    <source>
        <dbReference type="Proteomes" id="UP000034805"/>
    </source>
</evidence>
<dbReference type="SMART" id="SM01332">
    <property type="entry name" value="Cyclin_C"/>
    <property type="match status" value="1"/>
</dbReference>
<dbReference type="SMART" id="SM00385">
    <property type="entry name" value="CYCLIN"/>
    <property type="match status" value="1"/>
</dbReference>